<proteinExistence type="predicted"/>
<dbReference type="PROSITE" id="PS50235">
    <property type="entry name" value="USP_3"/>
    <property type="match status" value="1"/>
</dbReference>
<reference evidence="3 4" key="1">
    <citation type="journal article" date="2010" name="Proc. Natl. Acad. Sci. U.S.A.">
        <title>Insights into evolution of multicellular fungi from the assembled chromosomes of the mushroom Coprinopsis cinerea (Coprinus cinereus).</title>
        <authorList>
            <person name="Stajich J.E."/>
            <person name="Wilke S.K."/>
            <person name="Ahren D."/>
            <person name="Au C.H."/>
            <person name="Birren B.W."/>
            <person name="Borodovsky M."/>
            <person name="Burns C."/>
            <person name="Canback B."/>
            <person name="Casselton L.A."/>
            <person name="Cheng C.K."/>
            <person name="Deng J."/>
            <person name="Dietrich F.S."/>
            <person name="Fargo D.C."/>
            <person name="Farman M.L."/>
            <person name="Gathman A.C."/>
            <person name="Goldberg J."/>
            <person name="Guigo R."/>
            <person name="Hoegger P.J."/>
            <person name="Hooker J.B."/>
            <person name="Huggins A."/>
            <person name="James T.Y."/>
            <person name="Kamada T."/>
            <person name="Kilaru S."/>
            <person name="Kodira C."/>
            <person name="Kues U."/>
            <person name="Kupfer D."/>
            <person name="Kwan H.S."/>
            <person name="Lomsadze A."/>
            <person name="Li W."/>
            <person name="Lilly W.W."/>
            <person name="Ma L.J."/>
            <person name="Mackey A.J."/>
            <person name="Manning G."/>
            <person name="Martin F."/>
            <person name="Muraguchi H."/>
            <person name="Natvig D.O."/>
            <person name="Palmerini H."/>
            <person name="Ramesh M.A."/>
            <person name="Rehmeyer C.J."/>
            <person name="Roe B.A."/>
            <person name="Shenoy N."/>
            <person name="Stanke M."/>
            <person name="Ter-Hovhannisyan V."/>
            <person name="Tunlid A."/>
            <person name="Velagapudi R."/>
            <person name="Vision T.J."/>
            <person name="Zeng Q."/>
            <person name="Zolan M.E."/>
            <person name="Pukkila P.J."/>
        </authorList>
    </citation>
    <scope>NUCLEOTIDE SEQUENCE [LARGE SCALE GENOMIC DNA]</scope>
    <source>
        <strain evidence="4">Okayama-7 / 130 / ATCC MYA-4618 / FGSC 9003</strain>
    </source>
</reference>
<dbReference type="KEGG" id="cci:CC1G_06951"/>
<protein>
    <recommendedName>
        <fullName evidence="2">USP domain-containing protein</fullName>
    </recommendedName>
</protein>
<feature type="domain" description="USP" evidence="2">
    <location>
        <begin position="170"/>
        <end position="566"/>
    </location>
</feature>
<sequence>MQLGAEDTSSIELLCSLAAVDTETARRVFHKHGGDMNKAAEALLGGDKGEDHWSTQVQRHNTPESSYYENAPGPPIQVTPAPAGSEIDLTGESDPYQTIPAASFGPSNRAPDPNWQMVPSNLAVSSTPAGISQEDQSLNDAIAASLNDFKSEEKDTFELTQHVREGGRPVALRPESPSLACAALVVQALYHVPQVRAAVAQIGLPDVPSDVALSHSVRAVWNLVELFTNMDLAQLAVIVDVEVLPSLVKEEEMEKTGDNPSDRAAAMLNNLGGTLEEYLSARTELIPLFNFTHVNVELINRLPRKVSRTTIGGIVKIEFDGTENDLIQRLSSILSRYEEGKSSHDVIVDPSQMLAFNLSRHVASTGTTQRKADAVPLNYPKTFYLDRFMFRNLELANRKKAQEQQYQREIQDLTSQREALTTFDGRDAIQDLKNSIYYYEKVAHANGDQARQQTLDYTVNQLKDVLTMVESKVEGIDRRIQELEALAADVYNVPELQQFRYDLRAVLMHTGLPGRKQMYSYVQDVEGVWWKTCDYEVTEVTEETVLTDPAGLHLSAGPFLLLYSMHLSDEELRRPVQWPEIFAKPTEENNRKFLSMLPPEIASKAKKRRSLPIPPTTPRSTTPSRTGQYLSPQRSATLGPRPSPVSRSNSKVSETMTVD</sequence>
<dbReference type="PANTHER" id="PTHR39597">
    <property type="entry name" value="UBA DOMAIN-CONTAINING PROTEIN RUP1"/>
    <property type="match status" value="1"/>
</dbReference>
<dbReference type="InterPro" id="IPR055335">
    <property type="entry name" value="Ucp6/RUP1"/>
</dbReference>
<dbReference type="EMBL" id="AACS02000006">
    <property type="protein sequence ID" value="EAU84089.2"/>
    <property type="molecule type" value="Genomic_DNA"/>
</dbReference>
<dbReference type="PANTHER" id="PTHR39597:SF1">
    <property type="entry name" value="UBA DOMAIN-CONTAINING PROTEIN RUP1"/>
    <property type="match status" value="1"/>
</dbReference>
<dbReference type="STRING" id="240176.A8NZT6"/>
<dbReference type="GO" id="GO:0004843">
    <property type="term" value="F:cysteine-type deubiquitinase activity"/>
    <property type="evidence" value="ECO:0007669"/>
    <property type="project" value="InterPro"/>
</dbReference>
<gene>
    <name evidence="3" type="ORF">CC1G_06951</name>
</gene>
<dbReference type="SUPFAM" id="SSF54001">
    <property type="entry name" value="Cysteine proteinases"/>
    <property type="match status" value="1"/>
</dbReference>
<evidence type="ECO:0000256" key="1">
    <source>
        <dbReference type="SAM" id="MobiDB-lite"/>
    </source>
</evidence>
<dbReference type="Proteomes" id="UP000001861">
    <property type="component" value="Unassembled WGS sequence"/>
</dbReference>
<dbReference type="InterPro" id="IPR001394">
    <property type="entry name" value="Peptidase_C19_UCH"/>
</dbReference>
<dbReference type="RefSeq" id="XP_001837745.2">
    <property type="nucleotide sequence ID" value="XM_001837693.2"/>
</dbReference>
<organism evidence="3 4">
    <name type="scientific">Coprinopsis cinerea (strain Okayama-7 / 130 / ATCC MYA-4618 / FGSC 9003)</name>
    <name type="common">Inky cap fungus</name>
    <name type="synonym">Hormographiella aspergillata</name>
    <dbReference type="NCBI Taxonomy" id="240176"/>
    <lineage>
        <taxon>Eukaryota</taxon>
        <taxon>Fungi</taxon>
        <taxon>Dikarya</taxon>
        <taxon>Basidiomycota</taxon>
        <taxon>Agaricomycotina</taxon>
        <taxon>Agaricomycetes</taxon>
        <taxon>Agaricomycetidae</taxon>
        <taxon>Agaricales</taxon>
        <taxon>Agaricineae</taxon>
        <taxon>Psathyrellaceae</taxon>
        <taxon>Coprinopsis</taxon>
    </lineage>
</organism>
<dbReference type="Gene3D" id="3.90.70.10">
    <property type="entry name" value="Cysteine proteinases"/>
    <property type="match status" value="1"/>
</dbReference>
<dbReference type="OrthoDB" id="443682at2759"/>
<dbReference type="VEuPathDB" id="FungiDB:CC1G_06951"/>
<evidence type="ECO:0000313" key="4">
    <source>
        <dbReference type="Proteomes" id="UP000001861"/>
    </source>
</evidence>
<feature type="region of interest" description="Disordered" evidence="1">
    <location>
        <begin position="604"/>
        <end position="659"/>
    </location>
</feature>
<feature type="compositionally biased region" description="Polar residues" evidence="1">
    <location>
        <begin position="627"/>
        <end position="636"/>
    </location>
</feature>
<name>A8NZT6_COPC7</name>
<dbReference type="InterPro" id="IPR028889">
    <property type="entry name" value="USP"/>
</dbReference>
<feature type="region of interest" description="Disordered" evidence="1">
    <location>
        <begin position="48"/>
        <end position="110"/>
    </location>
</feature>
<dbReference type="eggNOG" id="ENOG502SEG6">
    <property type="taxonomic scope" value="Eukaryota"/>
</dbReference>
<evidence type="ECO:0000259" key="2">
    <source>
        <dbReference type="PROSITE" id="PS50235"/>
    </source>
</evidence>
<accession>A8NZT6</accession>
<comment type="caution">
    <text evidence="3">The sequence shown here is derived from an EMBL/GenBank/DDBJ whole genome shotgun (WGS) entry which is preliminary data.</text>
</comment>
<keyword evidence="4" id="KW-1185">Reference proteome</keyword>
<dbReference type="AlphaFoldDB" id="A8NZT6"/>
<feature type="compositionally biased region" description="Polar residues" evidence="1">
    <location>
        <begin position="645"/>
        <end position="659"/>
    </location>
</feature>
<dbReference type="GO" id="GO:0005829">
    <property type="term" value="C:cytosol"/>
    <property type="evidence" value="ECO:0007669"/>
    <property type="project" value="TreeGrafter"/>
</dbReference>
<dbReference type="OMA" id="WAMVPSN"/>
<feature type="compositionally biased region" description="Polar residues" evidence="1">
    <location>
        <begin position="54"/>
        <end position="68"/>
    </location>
</feature>
<dbReference type="InterPro" id="IPR038765">
    <property type="entry name" value="Papain-like_cys_pep_sf"/>
</dbReference>
<dbReference type="GO" id="GO:0005634">
    <property type="term" value="C:nucleus"/>
    <property type="evidence" value="ECO:0007669"/>
    <property type="project" value="TreeGrafter"/>
</dbReference>
<dbReference type="HOGENOM" id="CLU_023748_0_0_1"/>
<evidence type="ECO:0000313" key="3">
    <source>
        <dbReference type="EMBL" id="EAU84089.2"/>
    </source>
</evidence>
<dbReference type="GO" id="GO:0016579">
    <property type="term" value="P:protein deubiquitination"/>
    <property type="evidence" value="ECO:0007669"/>
    <property type="project" value="InterPro"/>
</dbReference>
<dbReference type="Pfam" id="PF00443">
    <property type="entry name" value="UCH"/>
    <property type="match status" value="1"/>
</dbReference>
<dbReference type="InParanoid" id="A8NZT6"/>
<dbReference type="GeneID" id="6014307"/>